<dbReference type="EMBL" id="VSSQ01064739">
    <property type="protein sequence ID" value="MPN17574.1"/>
    <property type="molecule type" value="Genomic_DNA"/>
</dbReference>
<accession>A0A645G0D8</accession>
<organism evidence="1">
    <name type="scientific">bioreactor metagenome</name>
    <dbReference type="NCBI Taxonomy" id="1076179"/>
    <lineage>
        <taxon>unclassified sequences</taxon>
        <taxon>metagenomes</taxon>
        <taxon>ecological metagenomes</taxon>
    </lineage>
</organism>
<dbReference type="AlphaFoldDB" id="A0A645G0D8"/>
<reference evidence="1" key="1">
    <citation type="submission" date="2019-08" db="EMBL/GenBank/DDBJ databases">
        <authorList>
            <person name="Kucharzyk K."/>
            <person name="Murdoch R.W."/>
            <person name="Higgins S."/>
            <person name="Loffler F."/>
        </authorList>
    </citation>
    <scope>NUCLEOTIDE SEQUENCE</scope>
</reference>
<gene>
    <name evidence="1" type="ORF">SDC9_164929</name>
</gene>
<proteinExistence type="predicted"/>
<name>A0A645G0D8_9ZZZZ</name>
<comment type="caution">
    <text evidence="1">The sequence shown here is derived from an EMBL/GenBank/DDBJ whole genome shotgun (WGS) entry which is preliminary data.</text>
</comment>
<protein>
    <submittedName>
        <fullName evidence="1">Uncharacterized protein</fullName>
    </submittedName>
</protein>
<evidence type="ECO:0000313" key="1">
    <source>
        <dbReference type="EMBL" id="MPN17574.1"/>
    </source>
</evidence>
<sequence length="157" mass="16709">MVSIVEVNNPPITTVANGRCTSAPAPVERAIGRNPIAAAPAVSITGRNLFLAPLMINSRKVRVSSWCNSFRCSINTIPFNTAIPKRAIKPTPAETLNGMPLIQSNNTPPTVAKGIAENIIMASFNDLKAKCKNIKMSNKATGTAISNLLVAFCKFSN</sequence>